<protein>
    <submittedName>
        <fullName evidence="2">Uncharacterized protein</fullName>
    </submittedName>
</protein>
<dbReference type="AlphaFoldDB" id="A0AAV4NV11"/>
<keyword evidence="3" id="KW-1185">Reference proteome</keyword>
<dbReference type="EMBL" id="BPLR01021186">
    <property type="protein sequence ID" value="GIX86937.1"/>
    <property type="molecule type" value="Genomic_DNA"/>
</dbReference>
<accession>A0AAV4NV11</accession>
<feature type="region of interest" description="Disordered" evidence="1">
    <location>
        <begin position="73"/>
        <end position="95"/>
    </location>
</feature>
<sequence>MSVKLSLTVRPSGDRFLQLISPRFNTLVDTPLATEPRKSTATLTTENKGYESCFTEGEKLGTWDQLIKHGPSGGYPLASEQRNSTVTLTTENKGI</sequence>
<dbReference type="Proteomes" id="UP001054945">
    <property type="component" value="Unassembled WGS sequence"/>
</dbReference>
<reference evidence="2 3" key="1">
    <citation type="submission" date="2021-06" db="EMBL/GenBank/DDBJ databases">
        <title>Caerostris extrusa draft genome.</title>
        <authorList>
            <person name="Kono N."/>
            <person name="Arakawa K."/>
        </authorList>
    </citation>
    <scope>NUCLEOTIDE SEQUENCE [LARGE SCALE GENOMIC DNA]</scope>
</reference>
<evidence type="ECO:0000256" key="1">
    <source>
        <dbReference type="SAM" id="MobiDB-lite"/>
    </source>
</evidence>
<proteinExistence type="predicted"/>
<evidence type="ECO:0000313" key="2">
    <source>
        <dbReference type="EMBL" id="GIX86937.1"/>
    </source>
</evidence>
<organism evidence="2 3">
    <name type="scientific">Caerostris extrusa</name>
    <name type="common">Bark spider</name>
    <name type="synonym">Caerostris bankana</name>
    <dbReference type="NCBI Taxonomy" id="172846"/>
    <lineage>
        <taxon>Eukaryota</taxon>
        <taxon>Metazoa</taxon>
        <taxon>Ecdysozoa</taxon>
        <taxon>Arthropoda</taxon>
        <taxon>Chelicerata</taxon>
        <taxon>Arachnida</taxon>
        <taxon>Araneae</taxon>
        <taxon>Araneomorphae</taxon>
        <taxon>Entelegynae</taxon>
        <taxon>Araneoidea</taxon>
        <taxon>Araneidae</taxon>
        <taxon>Caerostris</taxon>
    </lineage>
</organism>
<gene>
    <name evidence="2" type="ORF">CEXT_470021</name>
</gene>
<evidence type="ECO:0000313" key="3">
    <source>
        <dbReference type="Proteomes" id="UP001054945"/>
    </source>
</evidence>
<comment type="caution">
    <text evidence="2">The sequence shown here is derived from an EMBL/GenBank/DDBJ whole genome shotgun (WGS) entry which is preliminary data.</text>
</comment>
<feature type="compositionally biased region" description="Polar residues" evidence="1">
    <location>
        <begin position="80"/>
        <end position="95"/>
    </location>
</feature>
<name>A0AAV4NV11_CAEEX</name>